<dbReference type="Proteomes" id="UP000887421">
    <property type="component" value="Chromosome"/>
</dbReference>
<dbReference type="Gene3D" id="3.40.50.300">
    <property type="entry name" value="P-loop containing nucleotide triphosphate hydrolases"/>
    <property type="match status" value="1"/>
</dbReference>
<dbReference type="Proteomes" id="UP000243378">
    <property type="component" value="Unassembled WGS sequence"/>
</dbReference>
<dbReference type="RefSeq" id="WP_070882382.1">
    <property type="nucleotide sequence ID" value="NZ_CP076114.1"/>
</dbReference>
<dbReference type="Pfam" id="PF16968">
    <property type="entry name" value="TadZ_N"/>
    <property type="match status" value="1"/>
</dbReference>
<name>A0A1G7URP5_9GAMM</name>
<feature type="domain" description="Pilus assembly protein TadZ N-terminal" evidence="1">
    <location>
        <begin position="1"/>
        <end position="128"/>
    </location>
</feature>
<protein>
    <submittedName>
        <fullName evidence="2 3">Pilus assembly protein</fullName>
    </submittedName>
</protein>
<organism evidence="2 4">
    <name type="scientific">Phytopseudomonas seleniipraecipitans</name>
    <dbReference type="NCBI Taxonomy" id="640205"/>
    <lineage>
        <taxon>Bacteria</taxon>
        <taxon>Pseudomonadati</taxon>
        <taxon>Pseudomonadota</taxon>
        <taxon>Gammaproteobacteria</taxon>
        <taxon>Pseudomonadales</taxon>
        <taxon>Pseudomonadaceae</taxon>
        <taxon>Phytopseudomonas</taxon>
    </lineage>
</organism>
<gene>
    <name evidence="3" type="ORF">D16iCDA_11215</name>
    <name evidence="2" type="ORF">SAMN05216381_4152</name>
</gene>
<evidence type="ECO:0000313" key="3">
    <source>
        <dbReference type="EMBL" id="UUD62274.1"/>
    </source>
</evidence>
<reference evidence="3" key="2">
    <citation type="submission" date="2021-05" db="EMBL/GenBank/DDBJ databases">
        <title>Complete genome sequence of Pseudomonas seleniipraecipitans strain D1-6.</title>
        <authorList>
            <person name="Lafi F."/>
            <person name="Eida A."/>
            <person name="Alam I."/>
            <person name="Hert H."/>
            <person name="Saad M."/>
        </authorList>
    </citation>
    <scope>NUCLEOTIDE SEQUENCE</scope>
    <source>
        <strain evidence="3">D1-6</strain>
    </source>
</reference>
<evidence type="ECO:0000313" key="5">
    <source>
        <dbReference type="Proteomes" id="UP000887421"/>
    </source>
</evidence>
<dbReference type="InterPro" id="IPR027417">
    <property type="entry name" value="P-loop_NTPase"/>
</dbReference>
<dbReference type="PANTHER" id="PTHR43384">
    <property type="entry name" value="SEPTUM SITE-DETERMINING PROTEIN MIND HOMOLOG, CHLOROPLASTIC-RELATED"/>
    <property type="match status" value="1"/>
</dbReference>
<evidence type="ECO:0000259" key="1">
    <source>
        <dbReference type="Pfam" id="PF16968"/>
    </source>
</evidence>
<sequence length="389" mass="43067">MEQTFLAQTRRKQDLEWLQAALAGQGQVLNVGETLDEVLSLMDMTGSCLVFIGLSREGQTTQCALIEALLDVRPMVVVVALGDGLDNQLVLNAMRAGARDFIAYGSRSSEVLGLVRRLTQRLPHLPPSRDQAELTLLYGLQPDADAALLAVHLALQVQARGERTLFIDLGVPRGESLELFGLESSFCFGDALRNIRRLDSNLIESAFARHPDGLRLLPHGPDDDALERFSLGELFLLLGSLRQHFQHVVVNLCGQPDSDGLRSFSTHAQRLFWCIDQSVPNCRRNLTLLATWRGKGIKLDHARLLVDRYQSGVAPGLEELSKTFALPLEGGLPLSPVTRLRAKNEGVPLYQFAPRDSLTQALLALANGVVERKQGGSRRWWQRLLRSKS</sequence>
<dbReference type="InterPro" id="IPR050625">
    <property type="entry name" value="ParA/MinD_ATPase"/>
</dbReference>
<dbReference type="InterPro" id="IPR031580">
    <property type="entry name" value="TadZ_N"/>
</dbReference>
<dbReference type="GO" id="GO:0051782">
    <property type="term" value="P:negative regulation of cell division"/>
    <property type="evidence" value="ECO:0007669"/>
    <property type="project" value="TreeGrafter"/>
</dbReference>
<dbReference type="GO" id="GO:0009898">
    <property type="term" value="C:cytoplasmic side of plasma membrane"/>
    <property type="evidence" value="ECO:0007669"/>
    <property type="project" value="TreeGrafter"/>
</dbReference>
<keyword evidence="5" id="KW-1185">Reference proteome</keyword>
<dbReference type="OrthoDB" id="5813333at2"/>
<dbReference type="GO" id="GO:0005829">
    <property type="term" value="C:cytosol"/>
    <property type="evidence" value="ECO:0007669"/>
    <property type="project" value="TreeGrafter"/>
</dbReference>
<dbReference type="Gene3D" id="3.40.50.2300">
    <property type="match status" value="1"/>
</dbReference>
<proteinExistence type="predicted"/>
<dbReference type="AlphaFoldDB" id="A0A1G7URP5"/>
<evidence type="ECO:0000313" key="4">
    <source>
        <dbReference type="Proteomes" id="UP000243378"/>
    </source>
</evidence>
<dbReference type="GO" id="GO:0016887">
    <property type="term" value="F:ATP hydrolysis activity"/>
    <property type="evidence" value="ECO:0007669"/>
    <property type="project" value="TreeGrafter"/>
</dbReference>
<dbReference type="PANTHER" id="PTHR43384:SF13">
    <property type="entry name" value="SLR0110 PROTEIN"/>
    <property type="match status" value="1"/>
</dbReference>
<accession>A0A1G7URP5</accession>
<evidence type="ECO:0000313" key="2">
    <source>
        <dbReference type="EMBL" id="SDG50184.1"/>
    </source>
</evidence>
<dbReference type="GO" id="GO:0005524">
    <property type="term" value="F:ATP binding"/>
    <property type="evidence" value="ECO:0007669"/>
    <property type="project" value="TreeGrafter"/>
</dbReference>
<dbReference type="SUPFAM" id="SSF52540">
    <property type="entry name" value="P-loop containing nucleoside triphosphate hydrolases"/>
    <property type="match status" value="1"/>
</dbReference>
<dbReference type="STRING" id="640205.SAMN05216381_4152"/>
<reference evidence="2 4" key="1">
    <citation type="submission" date="2016-10" db="EMBL/GenBank/DDBJ databases">
        <authorList>
            <person name="de Groot N.N."/>
        </authorList>
    </citation>
    <scope>NUCLEOTIDE SEQUENCE [LARGE SCALE GENOMIC DNA]</scope>
    <source>
        <strain evidence="2 4">LMG 25475</strain>
    </source>
</reference>
<dbReference type="EMBL" id="CP076114">
    <property type="protein sequence ID" value="UUD62274.1"/>
    <property type="molecule type" value="Genomic_DNA"/>
</dbReference>
<dbReference type="EMBL" id="FNBM01000012">
    <property type="protein sequence ID" value="SDG50184.1"/>
    <property type="molecule type" value="Genomic_DNA"/>
</dbReference>